<dbReference type="Pfam" id="PF01501">
    <property type="entry name" value="Glyco_transf_8"/>
    <property type="match status" value="1"/>
</dbReference>
<reference evidence="2" key="1">
    <citation type="journal article" date="2008" name="PLoS Genet.">
        <title>Genomic islands in the pathogenic filamentous fungus Aspergillus fumigatus.</title>
        <authorList>
            <person name="Fedorova N.D."/>
            <person name="Khaldi N."/>
            <person name="Joardar V.S."/>
            <person name="Maiti R."/>
            <person name="Amedeo P."/>
            <person name="Anderson M.J."/>
            <person name="Crabtree J."/>
            <person name="Silva J.C."/>
            <person name="Badger J.H."/>
            <person name="Albarraq A."/>
            <person name="Angiuoli S."/>
            <person name="Bussey H."/>
            <person name="Bowyer P."/>
            <person name="Cotty P.J."/>
            <person name="Dyer P.S."/>
            <person name="Egan A."/>
            <person name="Galens K."/>
            <person name="Fraser-Liggett C.M."/>
            <person name="Haas B.J."/>
            <person name="Inman J.M."/>
            <person name="Kent R."/>
            <person name="Lemieux S."/>
            <person name="Malavazi I."/>
            <person name="Orvis J."/>
            <person name="Roemer T."/>
            <person name="Ronning C.M."/>
            <person name="Sundaram J.P."/>
            <person name="Sutton G."/>
            <person name="Turner G."/>
            <person name="Venter J.C."/>
            <person name="White O.R."/>
            <person name="Whitty B.R."/>
            <person name="Youngman P."/>
            <person name="Wolfe K.H."/>
            <person name="Goldman G.H."/>
            <person name="Wortman J.R."/>
            <person name="Jiang B."/>
            <person name="Denning D.W."/>
            <person name="Nierman W.C."/>
        </authorList>
    </citation>
    <scope>NUCLEOTIDE SEQUENCE [LARGE SCALE GENOMIC DNA]</scope>
    <source>
        <strain evidence="2">ATCC 1020 / DSM 3700 / CBS 544.65 / FGSC A1164 / JCM 1740 / NRRL 181 / WB 181</strain>
    </source>
</reference>
<gene>
    <name evidence="1" type="ORF">NFIA_101310</name>
</gene>
<protein>
    <submittedName>
        <fullName evidence="1">Glycosyl transferase family 8 protein</fullName>
    </submittedName>
</protein>
<proteinExistence type="predicted"/>
<dbReference type="eggNOG" id="KOG1950">
    <property type="taxonomic scope" value="Eukaryota"/>
</dbReference>
<dbReference type="GO" id="GO:0016757">
    <property type="term" value="F:glycosyltransferase activity"/>
    <property type="evidence" value="ECO:0007669"/>
    <property type="project" value="InterPro"/>
</dbReference>
<evidence type="ECO:0000313" key="2">
    <source>
        <dbReference type="Proteomes" id="UP000006702"/>
    </source>
</evidence>
<keyword evidence="2" id="KW-1185">Reference proteome</keyword>
<dbReference type="GeneID" id="4594030"/>
<name>A1CVJ5_NEOFI</name>
<dbReference type="InterPro" id="IPR029044">
    <property type="entry name" value="Nucleotide-diphossugar_trans"/>
</dbReference>
<keyword evidence="1" id="KW-0808">Transferase</keyword>
<dbReference type="OrthoDB" id="2014201at2759"/>
<organism evidence="1 2">
    <name type="scientific">Neosartorya fischeri (strain ATCC 1020 / DSM 3700 / CBS 544.65 / FGSC A1164 / JCM 1740 / NRRL 181 / WB 181)</name>
    <name type="common">Aspergillus fischerianus</name>
    <dbReference type="NCBI Taxonomy" id="331117"/>
    <lineage>
        <taxon>Eukaryota</taxon>
        <taxon>Fungi</taxon>
        <taxon>Dikarya</taxon>
        <taxon>Ascomycota</taxon>
        <taxon>Pezizomycotina</taxon>
        <taxon>Eurotiomycetes</taxon>
        <taxon>Eurotiomycetidae</taxon>
        <taxon>Eurotiales</taxon>
        <taxon>Aspergillaceae</taxon>
        <taxon>Aspergillus</taxon>
        <taxon>Aspergillus subgen. Fumigati</taxon>
    </lineage>
</organism>
<dbReference type="Proteomes" id="UP000006702">
    <property type="component" value="Unassembled WGS sequence"/>
</dbReference>
<dbReference type="Gene3D" id="3.90.550.10">
    <property type="entry name" value="Spore Coat Polysaccharide Biosynthesis Protein SpsA, Chain A"/>
    <property type="match status" value="1"/>
</dbReference>
<accession>A1CVJ5</accession>
<dbReference type="STRING" id="331117.A1CVJ5"/>
<dbReference type="RefSeq" id="XP_001266544.1">
    <property type="nucleotide sequence ID" value="XM_001266543.1"/>
</dbReference>
<dbReference type="InterPro" id="IPR002495">
    <property type="entry name" value="Glyco_trans_8"/>
</dbReference>
<dbReference type="SUPFAM" id="SSF53448">
    <property type="entry name" value="Nucleotide-diphospho-sugar transferases"/>
    <property type="match status" value="1"/>
</dbReference>
<dbReference type="OMA" id="FWVAAPS"/>
<sequence>MIRKFVLVLLTALTVYIIVSTNACLRELLHLRLKKNHRCESFPCDGHFALTTFLAGDYDGKEGDHDDDDTYFVAARVLTYQLLHAPRTRLQSPTPFIVLVTKDVRESKRQRLRDDGASVVEVDQMEHNISISEPRWLQTITKLRVFDPTAVPYSTVLYLDTDIVLIRPIDSIFSDPSSKITDPLDYAKGNDVVQDRLPEKYTMAASPESGKLDHPYPYLDTEQRDSYFNSGFFIYSPSTQLFEHYMSLLKGSEAWYRGFPDQDLLNYAHHLEGPMLWQKLHFSWHLNWPNNNDLNSGMAALHAKWWKGDFVSPSVKEYALSRRWEMEGYWMGRASGCG</sequence>
<dbReference type="KEGG" id="nfi:NFIA_101310"/>
<dbReference type="InterPro" id="IPR050587">
    <property type="entry name" value="GNT1/Glycosyltrans_8"/>
</dbReference>
<dbReference type="HOGENOM" id="CLU_048469_0_1_1"/>
<dbReference type="AlphaFoldDB" id="A1CVJ5"/>
<dbReference type="VEuPathDB" id="FungiDB:NFIA_101310"/>
<evidence type="ECO:0000313" key="1">
    <source>
        <dbReference type="EMBL" id="EAW24647.1"/>
    </source>
</evidence>
<dbReference type="PANTHER" id="PTHR11183">
    <property type="entry name" value="GLYCOGENIN SUBFAMILY MEMBER"/>
    <property type="match status" value="1"/>
</dbReference>
<dbReference type="EMBL" id="DS027685">
    <property type="protein sequence ID" value="EAW24647.1"/>
    <property type="molecule type" value="Genomic_DNA"/>
</dbReference>